<dbReference type="InterPro" id="IPR038765">
    <property type="entry name" value="Papain-like_cys_pep_sf"/>
</dbReference>
<name>A0AAD4BDG6_BOLED</name>
<evidence type="ECO:0000313" key="6">
    <source>
        <dbReference type="EMBL" id="KAF8420312.1"/>
    </source>
</evidence>
<feature type="domain" description="Ubiquitin-like protease family profile" evidence="5">
    <location>
        <begin position="1026"/>
        <end position="1198"/>
    </location>
</feature>
<comment type="similarity">
    <text evidence="1">Belongs to the peptidase C48 family.</text>
</comment>
<reference evidence="6" key="1">
    <citation type="submission" date="2019-10" db="EMBL/GenBank/DDBJ databases">
        <authorList>
            <consortium name="DOE Joint Genome Institute"/>
            <person name="Kuo A."/>
            <person name="Miyauchi S."/>
            <person name="Kiss E."/>
            <person name="Drula E."/>
            <person name="Kohler A."/>
            <person name="Sanchez-Garcia M."/>
            <person name="Andreopoulos B."/>
            <person name="Barry K.W."/>
            <person name="Bonito G."/>
            <person name="Buee M."/>
            <person name="Carver A."/>
            <person name="Chen C."/>
            <person name="Cichocki N."/>
            <person name="Clum A."/>
            <person name="Culley D."/>
            <person name="Crous P.W."/>
            <person name="Fauchery L."/>
            <person name="Girlanda M."/>
            <person name="Hayes R."/>
            <person name="Keri Z."/>
            <person name="LaButti K."/>
            <person name="Lipzen A."/>
            <person name="Lombard V."/>
            <person name="Magnuson J."/>
            <person name="Maillard F."/>
            <person name="Morin E."/>
            <person name="Murat C."/>
            <person name="Nolan M."/>
            <person name="Ohm R."/>
            <person name="Pangilinan J."/>
            <person name="Pereira M."/>
            <person name="Perotto S."/>
            <person name="Peter M."/>
            <person name="Riley R."/>
            <person name="Sitrit Y."/>
            <person name="Stielow B."/>
            <person name="Szollosi G."/>
            <person name="Zifcakova L."/>
            <person name="Stursova M."/>
            <person name="Spatafora J.W."/>
            <person name="Tedersoo L."/>
            <person name="Vaario L.-M."/>
            <person name="Yamada A."/>
            <person name="Yan M."/>
            <person name="Wang P."/>
            <person name="Xu J."/>
            <person name="Bruns T."/>
            <person name="Baldrian P."/>
            <person name="Vilgalys R."/>
            <person name="Henrissat B."/>
            <person name="Grigoriev I.V."/>
            <person name="Hibbett D."/>
            <person name="Nagy L.G."/>
            <person name="Martin F.M."/>
        </authorList>
    </citation>
    <scope>NUCLEOTIDE SEQUENCE</scope>
    <source>
        <strain evidence="6">BED1</strain>
    </source>
</reference>
<dbReference type="GO" id="GO:0006508">
    <property type="term" value="P:proteolysis"/>
    <property type="evidence" value="ECO:0007669"/>
    <property type="project" value="UniProtKB-KW"/>
</dbReference>
<dbReference type="Proteomes" id="UP001194468">
    <property type="component" value="Unassembled WGS sequence"/>
</dbReference>
<dbReference type="InterPro" id="IPR003653">
    <property type="entry name" value="Peptidase_C48_C"/>
</dbReference>
<dbReference type="SUPFAM" id="SSF54001">
    <property type="entry name" value="Cysteine proteinases"/>
    <property type="match status" value="1"/>
</dbReference>
<dbReference type="PANTHER" id="PTHR33096">
    <property type="entry name" value="CXC2 DOMAIN-CONTAINING PROTEIN"/>
    <property type="match status" value="1"/>
</dbReference>
<keyword evidence="3" id="KW-0378">Hydrolase</keyword>
<evidence type="ECO:0000256" key="2">
    <source>
        <dbReference type="ARBA" id="ARBA00022670"/>
    </source>
</evidence>
<comment type="caution">
    <text evidence="6">The sequence shown here is derived from an EMBL/GenBank/DDBJ whole genome shotgun (WGS) entry which is preliminary data.</text>
</comment>
<gene>
    <name evidence="6" type="ORF">L210DRAFT_3425150</name>
</gene>
<dbReference type="PROSITE" id="PS50600">
    <property type="entry name" value="ULP_PROTEASE"/>
    <property type="match status" value="1"/>
</dbReference>
<evidence type="ECO:0000259" key="5">
    <source>
        <dbReference type="PROSITE" id="PS50600"/>
    </source>
</evidence>
<accession>A0AAD4BDG6</accession>
<organism evidence="6 7">
    <name type="scientific">Boletus edulis BED1</name>
    <dbReference type="NCBI Taxonomy" id="1328754"/>
    <lineage>
        <taxon>Eukaryota</taxon>
        <taxon>Fungi</taxon>
        <taxon>Dikarya</taxon>
        <taxon>Basidiomycota</taxon>
        <taxon>Agaricomycotina</taxon>
        <taxon>Agaricomycetes</taxon>
        <taxon>Agaricomycetidae</taxon>
        <taxon>Boletales</taxon>
        <taxon>Boletineae</taxon>
        <taxon>Boletaceae</taxon>
        <taxon>Boletoideae</taxon>
        <taxon>Boletus</taxon>
    </lineage>
</organism>
<feature type="compositionally biased region" description="Acidic residues" evidence="4">
    <location>
        <begin position="90"/>
        <end position="102"/>
    </location>
</feature>
<feature type="region of interest" description="Disordered" evidence="4">
    <location>
        <begin position="83"/>
        <end position="102"/>
    </location>
</feature>
<dbReference type="AlphaFoldDB" id="A0AAD4BDG6"/>
<sequence>MPLKPGTRRAQTTIGGLGKHFTSPKRPRDKKQTQRLIENPGQALKRRRLLDRLELLQQKPVDSIQENNRDDALTNGALHEDITEFTGDLDPGDEDYIPSDAEPDVIQDTHTQTDQETCDNRCSETRTTESHRRILPDVPAERLYASWKELIPNLVSSYLHYMSRTVGRPLPSNPQSISLCKTGDCPRNCECSTLAQVLLHFGLFPTAPSQPRMAVSVDLLAFYRALFERSCDAVNALASALHTHYVRRGFRMINKDGTATQEPFRRSLGSAVQWYDILQVEVNQRIEAALQACVQFITPHPYSMMPLHDPPTSDSAAVVPASSKQLLTPGTCASVLLQRCPACFGGTMFGRSITDGGDIHVATDGNFHHRHRRSAGDSPSFYDPTYFLPKQQVDEIGAHIEKQRKKPHNTRKPIVPDEAIDSCEASYEAADGKKQKASMESFDDTGLMALICRHDIPLFFANIDSPGEQQKYVLALIKHLFTLLPSQATIVTLYDVGCVVDRSLSMYDILPKQIMSRLRFATTAMHAYGHEWACQLTYNPRMVVGLGLSDGEGTERLWSRLTKLIGLERSSSRQRRIWLIDRQAMAIGAEMRNDLGEWIKRRLQRGVHEQGQVAQDRIEGCGVPAGELEAQWASQKKSQLSIRAHAPARLKKELDAVLTLQADVDTTVRAIQNAKTAIEKEHGSDDTLDMLGSLERTHDRLMTKVDALYASLNVCDKFPELKGVSLDFVRILLLARDLKINIRKRAIGSFFEWDKLDRAVGGAQQALGTKLHQQTRKAIAKRQPALMSAIRKYNSYCEQLEKLYDPTSSIPLPTPLPTKLNELRNHQSLMEDLWISPSVGEIPHWINNQDVRDGIRAMLKRDRCLEERRRLAMEADNICCWYGTELAAVELALCTQENEIYHLALQQRREELLTLPLKWSNPLAPRARFNCQITEAMALALALSGRTPAISPLLLNPALIGTLDVPPEQMKPNDDSLLRESEIRGIESEHDVKTDSTLVEPRSHIQIMTNQVAVRERPPIDGFPSLSFDSLDISRLASPTACINDVCINGCIPLLFSALSIPMTHDFAVFSTHHLTHIRYRASDHVLWKSTAYTKFWTKSTWIIPIHRPLSAHWVLCIARVSRRELQLFDSLGEPKPWRSDIEDVTQLIIRLMSIAKQKIPKVQIDSYSWMAYPVTVFPLQSNNYDCGIWVLASIAAVLRGYDVTGLSEGDITCFRQYLHALVLSLPVLCA</sequence>
<dbReference type="Gene3D" id="3.40.395.10">
    <property type="entry name" value="Adenoviral Proteinase, Chain A"/>
    <property type="match status" value="1"/>
</dbReference>
<evidence type="ECO:0000313" key="7">
    <source>
        <dbReference type="Proteomes" id="UP001194468"/>
    </source>
</evidence>
<dbReference type="PANTHER" id="PTHR33096:SF1">
    <property type="entry name" value="CXC1-LIKE CYSTEINE CLUSTER ASSOCIATED WITH KDZ TRANSPOSASES DOMAIN-CONTAINING PROTEIN"/>
    <property type="match status" value="1"/>
</dbReference>
<proteinExistence type="inferred from homology"/>
<dbReference type="Pfam" id="PF18758">
    <property type="entry name" value="KDZ"/>
    <property type="match status" value="1"/>
</dbReference>
<dbReference type="GO" id="GO:0019783">
    <property type="term" value="F:ubiquitin-like protein peptidase activity"/>
    <property type="evidence" value="ECO:0007669"/>
    <property type="project" value="UniProtKB-ARBA"/>
</dbReference>
<feature type="region of interest" description="Disordered" evidence="4">
    <location>
        <begin position="1"/>
        <end position="34"/>
    </location>
</feature>
<evidence type="ECO:0000256" key="1">
    <source>
        <dbReference type="ARBA" id="ARBA00005234"/>
    </source>
</evidence>
<dbReference type="GO" id="GO:0008234">
    <property type="term" value="F:cysteine-type peptidase activity"/>
    <property type="evidence" value="ECO:0007669"/>
    <property type="project" value="InterPro"/>
</dbReference>
<keyword evidence="2" id="KW-0645">Protease</keyword>
<dbReference type="Pfam" id="PF02902">
    <property type="entry name" value="Peptidase_C48"/>
    <property type="match status" value="1"/>
</dbReference>
<evidence type="ECO:0000256" key="4">
    <source>
        <dbReference type="SAM" id="MobiDB-lite"/>
    </source>
</evidence>
<dbReference type="InterPro" id="IPR040521">
    <property type="entry name" value="KDZ"/>
</dbReference>
<dbReference type="EMBL" id="WHUW01000158">
    <property type="protein sequence ID" value="KAF8420312.1"/>
    <property type="molecule type" value="Genomic_DNA"/>
</dbReference>
<evidence type="ECO:0000256" key="3">
    <source>
        <dbReference type="ARBA" id="ARBA00022801"/>
    </source>
</evidence>
<keyword evidence="7" id="KW-1185">Reference proteome</keyword>
<reference evidence="6" key="2">
    <citation type="journal article" date="2020" name="Nat. Commun.">
        <title>Large-scale genome sequencing of mycorrhizal fungi provides insights into the early evolution of symbiotic traits.</title>
        <authorList>
            <person name="Miyauchi S."/>
            <person name="Kiss E."/>
            <person name="Kuo A."/>
            <person name="Drula E."/>
            <person name="Kohler A."/>
            <person name="Sanchez-Garcia M."/>
            <person name="Morin E."/>
            <person name="Andreopoulos B."/>
            <person name="Barry K.W."/>
            <person name="Bonito G."/>
            <person name="Buee M."/>
            <person name="Carver A."/>
            <person name="Chen C."/>
            <person name="Cichocki N."/>
            <person name="Clum A."/>
            <person name="Culley D."/>
            <person name="Crous P.W."/>
            <person name="Fauchery L."/>
            <person name="Girlanda M."/>
            <person name="Hayes R.D."/>
            <person name="Keri Z."/>
            <person name="LaButti K."/>
            <person name="Lipzen A."/>
            <person name="Lombard V."/>
            <person name="Magnuson J."/>
            <person name="Maillard F."/>
            <person name="Murat C."/>
            <person name="Nolan M."/>
            <person name="Ohm R.A."/>
            <person name="Pangilinan J."/>
            <person name="Pereira M.F."/>
            <person name="Perotto S."/>
            <person name="Peter M."/>
            <person name="Pfister S."/>
            <person name="Riley R."/>
            <person name="Sitrit Y."/>
            <person name="Stielow J.B."/>
            <person name="Szollosi G."/>
            <person name="Zifcakova L."/>
            <person name="Stursova M."/>
            <person name="Spatafora J.W."/>
            <person name="Tedersoo L."/>
            <person name="Vaario L.M."/>
            <person name="Yamada A."/>
            <person name="Yan M."/>
            <person name="Wang P."/>
            <person name="Xu J."/>
            <person name="Bruns T."/>
            <person name="Baldrian P."/>
            <person name="Vilgalys R."/>
            <person name="Dunand C."/>
            <person name="Henrissat B."/>
            <person name="Grigoriev I.V."/>
            <person name="Hibbett D."/>
            <person name="Nagy L.G."/>
            <person name="Martin F.M."/>
        </authorList>
    </citation>
    <scope>NUCLEOTIDE SEQUENCE</scope>
    <source>
        <strain evidence="6">BED1</strain>
    </source>
</reference>
<protein>
    <recommendedName>
        <fullName evidence="5">Ubiquitin-like protease family profile domain-containing protein</fullName>
    </recommendedName>
</protein>